<feature type="binding site" evidence="6">
    <location>
        <position position="55"/>
    </location>
    <ligand>
        <name>Zn(2+)</name>
        <dbReference type="ChEBI" id="CHEBI:29105"/>
    </ligand>
</feature>
<dbReference type="GO" id="GO:0015976">
    <property type="term" value="P:carbon utilization"/>
    <property type="evidence" value="ECO:0007669"/>
    <property type="project" value="InterPro"/>
</dbReference>
<dbReference type="PANTHER" id="PTHR11002:SF79">
    <property type="entry name" value="CARBONIC ANHYDRASE 2"/>
    <property type="match status" value="1"/>
</dbReference>
<dbReference type="InterPro" id="IPR036874">
    <property type="entry name" value="Carbonic_anhydrase_sf"/>
</dbReference>
<dbReference type="PROSITE" id="PS00704">
    <property type="entry name" value="PROK_CO2_ANHYDRASE_1"/>
    <property type="match status" value="1"/>
</dbReference>
<evidence type="ECO:0000313" key="7">
    <source>
        <dbReference type="EMBL" id="SHI19281.1"/>
    </source>
</evidence>
<accession>A0A1M5Z521</accession>
<reference evidence="7 8" key="1">
    <citation type="submission" date="2016-11" db="EMBL/GenBank/DDBJ databases">
        <authorList>
            <person name="Jaros S."/>
            <person name="Januszkiewicz K."/>
            <person name="Wedrychowicz H."/>
        </authorList>
    </citation>
    <scope>NUCLEOTIDE SEQUENCE [LARGE SCALE GENOMIC DNA]</scope>
    <source>
        <strain evidence="7 8">DSM 6191</strain>
    </source>
</reference>
<feature type="binding site" evidence="6">
    <location>
        <position position="106"/>
    </location>
    <ligand>
        <name>Zn(2+)</name>
        <dbReference type="ChEBI" id="CHEBI:29105"/>
    </ligand>
</feature>
<dbReference type="EMBL" id="FQXU01000007">
    <property type="protein sequence ID" value="SHI19281.1"/>
    <property type="molecule type" value="Genomic_DNA"/>
</dbReference>
<keyword evidence="3 6" id="KW-0862">Zinc</keyword>
<keyword evidence="6" id="KW-0479">Metal-binding</keyword>
<dbReference type="Pfam" id="PF00484">
    <property type="entry name" value="Pro_CA"/>
    <property type="match status" value="1"/>
</dbReference>
<dbReference type="InterPro" id="IPR015892">
    <property type="entry name" value="Carbonic_anhydrase_CS"/>
</dbReference>
<comment type="catalytic activity">
    <reaction evidence="5">
        <text>hydrogencarbonate + H(+) = CO2 + H2O</text>
        <dbReference type="Rhea" id="RHEA:10748"/>
        <dbReference type="ChEBI" id="CHEBI:15377"/>
        <dbReference type="ChEBI" id="CHEBI:15378"/>
        <dbReference type="ChEBI" id="CHEBI:16526"/>
        <dbReference type="ChEBI" id="CHEBI:17544"/>
        <dbReference type="EC" id="4.2.1.1"/>
    </reaction>
</comment>
<proteinExistence type="inferred from homology"/>
<dbReference type="SUPFAM" id="SSF53056">
    <property type="entry name" value="beta-carbonic anhydrase, cab"/>
    <property type="match status" value="1"/>
</dbReference>
<evidence type="ECO:0000256" key="2">
    <source>
        <dbReference type="ARBA" id="ARBA00012925"/>
    </source>
</evidence>
<dbReference type="GO" id="GO:0004089">
    <property type="term" value="F:carbonate dehydratase activity"/>
    <property type="evidence" value="ECO:0007669"/>
    <property type="project" value="UniProtKB-EC"/>
</dbReference>
<name>A0A1M5Z521_9CLOT</name>
<evidence type="ECO:0000256" key="3">
    <source>
        <dbReference type="ARBA" id="ARBA00022833"/>
    </source>
</evidence>
<dbReference type="EC" id="4.2.1.1" evidence="2"/>
<comment type="cofactor">
    <cofactor evidence="6">
        <name>Zn(2+)</name>
        <dbReference type="ChEBI" id="CHEBI:29105"/>
    </cofactor>
    <text evidence="6">Binds 1 zinc ion per subunit.</text>
</comment>
<dbReference type="InterPro" id="IPR001765">
    <property type="entry name" value="Carbonic_anhydrase"/>
</dbReference>
<dbReference type="Gene3D" id="3.40.1050.10">
    <property type="entry name" value="Carbonic anhydrase"/>
    <property type="match status" value="1"/>
</dbReference>
<keyword evidence="4" id="KW-0456">Lyase</keyword>
<organism evidence="7 8">
    <name type="scientific">Clostridium intestinale DSM 6191</name>
    <dbReference type="NCBI Taxonomy" id="1121320"/>
    <lineage>
        <taxon>Bacteria</taxon>
        <taxon>Bacillati</taxon>
        <taxon>Bacillota</taxon>
        <taxon>Clostridia</taxon>
        <taxon>Eubacteriales</taxon>
        <taxon>Clostridiaceae</taxon>
        <taxon>Clostridium</taxon>
    </lineage>
</organism>
<protein>
    <recommendedName>
        <fullName evidence="2">carbonic anhydrase</fullName>
        <ecNumber evidence="2">4.2.1.1</ecNumber>
    </recommendedName>
</protein>
<gene>
    <name evidence="7" type="ORF">SAMN02745941_02602</name>
</gene>
<dbReference type="AlphaFoldDB" id="A0A1M5Z521"/>
<comment type="similarity">
    <text evidence="1">Belongs to the beta-class carbonic anhydrase family.</text>
</comment>
<dbReference type="SMART" id="SM00947">
    <property type="entry name" value="Pro_CA"/>
    <property type="match status" value="1"/>
</dbReference>
<feature type="binding site" evidence="6">
    <location>
        <position position="109"/>
    </location>
    <ligand>
        <name>Zn(2+)</name>
        <dbReference type="ChEBI" id="CHEBI:29105"/>
    </ligand>
</feature>
<evidence type="ECO:0000256" key="6">
    <source>
        <dbReference type="PIRSR" id="PIRSR601765-1"/>
    </source>
</evidence>
<evidence type="ECO:0000256" key="4">
    <source>
        <dbReference type="ARBA" id="ARBA00023239"/>
    </source>
</evidence>
<sequence length="216" mass="24438">MTRMLEAKEYLKRLLKGNENFYNKDNYEEVDISNNKIESLRENQYPFGVVVSCSDSRITPTIVFNQGLGDLFEIRIAGNVMNEDALGSIEYGVEVGGASIVMVLGHENCGAVKGAIDQFEEKAEFNGSIKYVLKKIEPSVKYVKTHFKEDIYLNTIKVNIKNTLDIIYESPIIKEFIEKKEIILVSALYKSDGKVEVLEVIESNIDNQLINSLKVI</sequence>
<dbReference type="Proteomes" id="UP000184241">
    <property type="component" value="Unassembled WGS sequence"/>
</dbReference>
<evidence type="ECO:0000256" key="1">
    <source>
        <dbReference type="ARBA" id="ARBA00006217"/>
    </source>
</evidence>
<dbReference type="PANTHER" id="PTHR11002">
    <property type="entry name" value="CARBONIC ANHYDRASE"/>
    <property type="match status" value="1"/>
</dbReference>
<feature type="binding site" evidence="6">
    <location>
        <position position="53"/>
    </location>
    <ligand>
        <name>Zn(2+)</name>
        <dbReference type="ChEBI" id="CHEBI:29105"/>
    </ligand>
</feature>
<dbReference type="GO" id="GO:0008270">
    <property type="term" value="F:zinc ion binding"/>
    <property type="evidence" value="ECO:0007669"/>
    <property type="project" value="InterPro"/>
</dbReference>
<evidence type="ECO:0000256" key="5">
    <source>
        <dbReference type="ARBA" id="ARBA00048348"/>
    </source>
</evidence>
<evidence type="ECO:0000313" key="8">
    <source>
        <dbReference type="Proteomes" id="UP000184241"/>
    </source>
</evidence>